<accession>A0ABU3MUF6</accession>
<dbReference type="EMBL" id="JAPQTC020000004">
    <property type="protein sequence ID" value="MDT8505398.1"/>
    <property type="molecule type" value="Genomic_DNA"/>
</dbReference>
<comment type="caution">
    <text evidence="1">The sequence shown here is derived from an EMBL/GenBank/DDBJ whole genome shotgun (WGS) entry which is preliminary data.</text>
</comment>
<dbReference type="Proteomes" id="UP001074635">
    <property type="component" value="Unassembled WGS sequence"/>
</dbReference>
<sequence length="136" mass="15416">MSFKIAQRPVVGYPVSISVYDEKGKTQKLEFIAQYKRSKRPELQDLIAAARNLARKNTGLEPIAEEGEKPKEWPYVCDEDFFKAHVCGWVGVKGEDGKDLAFSHAELEELLAEYPEFHQPLFDGFFSAHIGARAKN</sequence>
<name>A0ABU3MUF6_9BURK</name>
<evidence type="ECO:0000313" key="2">
    <source>
        <dbReference type="Proteomes" id="UP001074635"/>
    </source>
</evidence>
<proteinExistence type="predicted"/>
<dbReference type="Pfam" id="PF08748">
    <property type="entry name" value="Phage_TAC_4"/>
    <property type="match status" value="1"/>
</dbReference>
<evidence type="ECO:0000313" key="1">
    <source>
        <dbReference type="EMBL" id="MDT8505398.1"/>
    </source>
</evidence>
<gene>
    <name evidence="1" type="ORF">OYC61_013925</name>
</gene>
<keyword evidence="2" id="KW-1185">Reference proteome</keyword>
<organism evidence="1 2">
    <name type="scientific">Alcaligenes nematophilus</name>
    <dbReference type="NCBI Taxonomy" id="2994643"/>
    <lineage>
        <taxon>Bacteria</taxon>
        <taxon>Pseudomonadati</taxon>
        <taxon>Pseudomonadota</taxon>
        <taxon>Betaproteobacteria</taxon>
        <taxon>Burkholderiales</taxon>
        <taxon>Alcaligenaceae</taxon>
        <taxon>Alcaligenes</taxon>
    </lineage>
</organism>
<dbReference type="RefSeq" id="WP_268380480.1">
    <property type="nucleotide sequence ID" value="NZ_JAPQTC020000004.1"/>
</dbReference>
<protein>
    <submittedName>
        <fullName evidence="1">Phage tail assembly chaperone</fullName>
    </submittedName>
</protein>
<reference evidence="1" key="1">
    <citation type="submission" date="2023-08" db="EMBL/GenBank/DDBJ databases">
        <title>Study of Resistomes in environmental pathogenic environmental.</title>
        <authorList>
            <person name="Bhattacharjee A."/>
            <person name="Singh A.K."/>
        </authorList>
    </citation>
    <scope>NUCLEOTIDE SEQUENCE</scope>
    <source>
        <strain evidence="1">S1</strain>
    </source>
</reference>
<dbReference type="InterPro" id="IPR014859">
    <property type="entry name" value="Phage_TAC_4"/>
</dbReference>